<dbReference type="Gene3D" id="1.10.8.60">
    <property type="match status" value="1"/>
</dbReference>
<dbReference type="PROSITE" id="PS00688">
    <property type="entry name" value="SIGMA54_INTERACT_3"/>
    <property type="match status" value="1"/>
</dbReference>
<dbReference type="PROSITE" id="PS50045">
    <property type="entry name" value="SIGMA54_INTERACT_4"/>
    <property type="match status" value="1"/>
</dbReference>
<gene>
    <name evidence="7" type="ORF">CBW65_23495</name>
</gene>
<dbReference type="InterPro" id="IPR025944">
    <property type="entry name" value="Sigma_54_int_dom_CS"/>
</dbReference>
<dbReference type="GO" id="GO:0006355">
    <property type="term" value="P:regulation of DNA-templated transcription"/>
    <property type="evidence" value="ECO:0007669"/>
    <property type="project" value="InterPro"/>
</dbReference>
<evidence type="ECO:0000259" key="6">
    <source>
        <dbReference type="PROSITE" id="PS50112"/>
    </source>
</evidence>
<sequence>MQISKNGWVKRYLDALAQEVEQSRKELFLYKAALNQAYEGIIITDKEGRIVLANQTYANFLNMTLEEMIGRPVTEMVENTRMHLVARTGKAEIAHLQRINGQVMIANRIPVFTGDEVTAVIGKVIFQDIRELFEMTAKFERLNTDPDHHKKELNKRLRAKYSFDTILGASAAMERAKKLARRAAQSDSTVLLQGESGTGKELFAHAIHQASRRGKGPLIRINCAAIPESLFESELFGYTEGSFTGAKKSGKKGKFALADQGTLFLDEVSELPLQLQVKLLRALQEREIEPVGADAPESVDVRIIAASNKDLAALVAEGRFRQDLFYRLHVVPVDVPPLREREGDVGLLLHSLLRELIAETGIPCTGLAPEAEAKLLAYDWPGNVRELRNVLERALHVQEEGVITLHDLPADIAAAKPAPTTLKEALDAYEEQFIRQALQATHGDKLAAATRLGISKSSLYAKLDKYNLAT</sequence>
<reference evidence="8" key="1">
    <citation type="submission" date="2017-05" db="EMBL/GenBank/DDBJ databases">
        <authorList>
            <person name="Sung H."/>
        </authorList>
    </citation>
    <scope>NUCLEOTIDE SEQUENCE [LARGE SCALE GENOMIC DNA]</scope>
    <source>
        <strain evidence="8">AR23208</strain>
    </source>
</reference>
<dbReference type="Gene3D" id="3.30.450.20">
    <property type="entry name" value="PAS domain"/>
    <property type="match status" value="1"/>
</dbReference>
<dbReference type="InterPro" id="IPR058031">
    <property type="entry name" value="AAA_lid_NorR"/>
</dbReference>
<dbReference type="InterPro" id="IPR003593">
    <property type="entry name" value="AAA+_ATPase"/>
</dbReference>
<proteinExistence type="predicted"/>
<evidence type="ECO:0000256" key="3">
    <source>
        <dbReference type="ARBA" id="ARBA00023015"/>
    </source>
</evidence>
<feature type="domain" description="Sigma-54 factor interaction" evidence="5">
    <location>
        <begin position="166"/>
        <end position="396"/>
    </location>
</feature>
<dbReference type="Pfam" id="PF02954">
    <property type="entry name" value="HTH_8"/>
    <property type="match status" value="1"/>
</dbReference>
<dbReference type="InterPro" id="IPR002197">
    <property type="entry name" value="HTH_Fis"/>
</dbReference>
<evidence type="ECO:0000259" key="5">
    <source>
        <dbReference type="PROSITE" id="PS50045"/>
    </source>
</evidence>
<dbReference type="GO" id="GO:0005524">
    <property type="term" value="F:ATP binding"/>
    <property type="evidence" value="ECO:0007669"/>
    <property type="project" value="UniProtKB-KW"/>
</dbReference>
<dbReference type="OrthoDB" id="9762199at2"/>
<evidence type="ECO:0000313" key="7">
    <source>
        <dbReference type="EMBL" id="ARU63650.1"/>
    </source>
</evidence>
<dbReference type="Pfam" id="PF00158">
    <property type="entry name" value="Sigma54_activat"/>
    <property type="match status" value="1"/>
</dbReference>
<dbReference type="RefSeq" id="WP_087458984.1">
    <property type="nucleotide sequence ID" value="NZ_CP021434.1"/>
</dbReference>
<keyword evidence="4" id="KW-0804">Transcription</keyword>
<dbReference type="GO" id="GO:0043565">
    <property type="term" value="F:sequence-specific DNA binding"/>
    <property type="evidence" value="ECO:0007669"/>
    <property type="project" value="InterPro"/>
</dbReference>
<dbReference type="PRINTS" id="PR01590">
    <property type="entry name" value="HTHFIS"/>
</dbReference>
<feature type="domain" description="PAS" evidence="6">
    <location>
        <begin position="26"/>
        <end position="77"/>
    </location>
</feature>
<keyword evidence="3" id="KW-0805">Transcription regulation</keyword>
<keyword evidence="1" id="KW-0547">Nucleotide-binding</keyword>
<dbReference type="InterPro" id="IPR000014">
    <property type="entry name" value="PAS"/>
</dbReference>
<dbReference type="InterPro" id="IPR002078">
    <property type="entry name" value="Sigma_54_int"/>
</dbReference>
<dbReference type="KEGG" id="tum:CBW65_23495"/>
<keyword evidence="2" id="KW-0067">ATP-binding</keyword>
<dbReference type="AlphaFoldDB" id="A0A1Y0ITL7"/>
<dbReference type="CDD" id="cd00009">
    <property type="entry name" value="AAA"/>
    <property type="match status" value="1"/>
</dbReference>
<dbReference type="Gene3D" id="3.40.50.300">
    <property type="entry name" value="P-loop containing nucleotide triphosphate hydrolases"/>
    <property type="match status" value="1"/>
</dbReference>
<accession>A0A1Y0ITL7</accession>
<dbReference type="Proteomes" id="UP000195437">
    <property type="component" value="Chromosome"/>
</dbReference>
<dbReference type="SUPFAM" id="SSF55785">
    <property type="entry name" value="PYP-like sensor domain (PAS domain)"/>
    <property type="match status" value="1"/>
</dbReference>
<organism evidence="7 8">
    <name type="scientific">Tumebacillus avium</name>
    <dbReference type="NCBI Taxonomy" id="1903704"/>
    <lineage>
        <taxon>Bacteria</taxon>
        <taxon>Bacillati</taxon>
        <taxon>Bacillota</taxon>
        <taxon>Bacilli</taxon>
        <taxon>Bacillales</taxon>
        <taxon>Alicyclobacillaceae</taxon>
        <taxon>Tumebacillus</taxon>
    </lineage>
</organism>
<dbReference type="SUPFAM" id="SSF52540">
    <property type="entry name" value="P-loop containing nucleoside triphosphate hydrolases"/>
    <property type="match status" value="1"/>
</dbReference>
<dbReference type="NCBIfam" id="TIGR00229">
    <property type="entry name" value="sensory_box"/>
    <property type="match status" value="1"/>
</dbReference>
<dbReference type="PROSITE" id="PS50112">
    <property type="entry name" value="PAS"/>
    <property type="match status" value="1"/>
</dbReference>
<dbReference type="InterPro" id="IPR025662">
    <property type="entry name" value="Sigma_54_int_dom_ATP-bd_1"/>
</dbReference>
<dbReference type="InterPro" id="IPR027417">
    <property type="entry name" value="P-loop_NTPase"/>
</dbReference>
<protein>
    <submittedName>
        <fullName evidence="7">Sigma-54-dependent Fis family transcriptional regulator</fullName>
    </submittedName>
</protein>
<dbReference type="SMART" id="SM00091">
    <property type="entry name" value="PAS"/>
    <property type="match status" value="1"/>
</dbReference>
<dbReference type="Pfam" id="PF13426">
    <property type="entry name" value="PAS_9"/>
    <property type="match status" value="1"/>
</dbReference>
<dbReference type="Pfam" id="PF25601">
    <property type="entry name" value="AAA_lid_14"/>
    <property type="match status" value="1"/>
</dbReference>
<dbReference type="EMBL" id="CP021434">
    <property type="protein sequence ID" value="ARU63650.1"/>
    <property type="molecule type" value="Genomic_DNA"/>
</dbReference>
<dbReference type="SUPFAM" id="SSF46689">
    <property type="entry name" value="Homeodomain-like"/>
    <property type="match status" value="1"/>
</dbReference>
<dbReference type="PANTHER" id="PTHR32071">
    <property type="entry name" value="TRANSCRIPTIONAL REGULATORY PROTEIN"/>
    <property type="match status" value="1"/>
</dbReference>
<dbReference type="PROSITE" id="PS00675">
    <property type="entry name" value="SIGMA54_INTERACT_1"/>
    <property type="match status" value="1"/>
</dbReference>
<name>A0A1Y0ITL7_9BACL</name>
<dbReference type="Gene3D" id="1.10.10.60">
    <property type="entry name" value="Homeodomain-like"/>
    <property type="match status" value="1"/>
</dbReference>
<evidence type="ECO:0000313" key="8">
    <source>
        <dbReference type="Proteomes" id="UP000195437"/>
    </source>
</evidence>
<keyword evidence="8" id="KW-1185">Reference proteome</keyword>
<dbReference type="CDD" id="cd00130">
    <property type="entry name" value="PAS"/>
    <property type="match status" value="1"/>
</dbReference>
<evidence type="ECO:0000256" key="4">
    <source>
        <dbReference type="ARBA" id="ARBA00023163"/>
    </source>
</evidence>
<evidence type="ECO:0000256" key="1">
    <source>
        <dbReference type="ARBA" id="ARBA00022741"/>
    </source>
</evidence>
<evidence type="ECO:0000256" key="2">
    <source>
        <dbReference type="ARBA" id="ARBA00022840"/>
    </source>
</evidence>
<dbReference type="InterPro" id="IPR035965">
    <property type="entry name" value="PAS-like_dom_sf"/>
</dbReference>
<dbReference type="FunFam" id="3.40.50.300:FF:000006">
    <property type="entry name" value="DNA-binding transcriptional regulator NtrC"/>
    <property type="match status" value="1"/>
</dbReference>
<dbReference type="InterPro" id="IPR009057">
    <property type="entry name" value="Homeodomain-like_sf"/>
</dbReference>
<dbReference type="SMART" id="SM00382">
    <property type="entry name" value="AAA"/>
    <property type="match status" value="1"/>
</dbReference>